<evidence type="ECO:0000256" key="1">
    <source>
        <dbReference type="ARBA" id="ARBA00022475"/>
    </source>
</evidence>
<protein>
    <submittedName>
        <fullName evidence="8">VWA domain-containing protein</fullName>
    </submittedName>
</protein>
<dbReference type="RefSeq" id="WP_200312569.1">
    <property type="nucleotide sequence ID" value="NZ_JAENIM010000046.1"/>
</dbReference>
<reference evidence="8" key="1">
    <citation type="submission" date="2021-01" db="EMBL/GenBank/DDBJ databases">
        <title>Modified the classification status of verrucomicrobia.</title>
        <authorList>
            <person name="Feng X."/>
        </authorList>
    </citation>
    <scope>NUCLEOTIDE SEQUENCE</scope>
    <source>
        <strain evidence="8">_KCTC 22039</strain>
    </source>
</reference>
<dbReference type="Proteomes" id="UP000624703">
    <property type="component" value="Unassembled WGS sequence"/>
</dbReference>
<name>A0A8J7SK20_9BACT</name>
<gene>
    <name evidence="8" type="ORF">JIN82_15425</name>
</gene>
<dbReference type="SUPFAM" id="SSF53300">
    <property type="entry name" value="vWA-like"/>
    <property type="match status" value="1"/>
</dbReference>
<dbReference type="Gene3D" id="3.40.50.410">
    <property type="entry name" value="von Willebrand factor, type A domain"/>
    <property type="match status" value="1"/>
</dbReference>
<comment type="caution">
    <text evidence="8">The sequence shown here is derived from an EMBL/GenBank/DDBJ whole genome shotgun (WGS) entry which is preliminary data.</text>
</comment>
<keyword evidence="1" id="KW-1003">Cell membrane</keyword>
<dbReference type="SMART" id="SM00327">
    <property type="entry name" value="VWA"/>
    <property type="match status" value="1"/>
</dbReference>
<evidence type="ECO:0000256" key="2">
    <source>
        <dbReference type="ARBA" id="ARBA00022692"/>
    </source>
</evidence>
<evidence type="ECO:0000256" key="3">
    <source>
        <dbReference type="ARBA" id="ARBA00022989"/>
    </source>
</evidence>
<dbReference type="InterPro" id="IPR002035">
    <property type="entry name" value="VWF_A"/>
</dbReference>
<dbReference type="AlphaFoldDB" id="A0A8J7SK20"/>
<dbReference type="InterPro" id="IPR050768">
    <property type="entry name" value="UPF0353/GerABKA_families"/>
</dbReference>
<evidence type="ECO:0000259" key="7">
    <source>
        <dbReference type="PROSITE" id="PS50234"/>
    </source>
</evidence>
<evidence type="ECO:0000256" key="6">
    <source>
        <dbReference type="SAM" id="Phobius"/>
    </source>
</evidence>
<accession>A0A8J7SK20</accession>
<keyword evidence="4 6" id="KW-0472">Membrane</keyword>
<dbReference type="Pfam" id="PF00092">
    <property type="entry name" value="VWA"/>
    <property type="match status" value="1"/>
</dbReference>
<feature type="transmembrane region" description="Helical" evidence="6">
    <location>
        <begin position="306"/>
        <end position="323"/>
    </location>
</feature>
<evidence type="ECO:0000256" key="5">
    <source>
        <dbReference type="SAM" id="MobiDB-lite"/>
    </source>
</evidence>
<feature type="region of interest" description="Disordered" evidence="5">
    <location>
        <begin position="646"/>
        <end position="731"/>
    </location>
</feature>
<sequence length="731" mass="81638">MIPEITFQNPNALYLLVLLLPLAWLMARARKLNKEVRDQLNGSSPNRPAWRDHVRILAAAIIALCLAKPGYNPVPSQLASAGRDVVFILDVSRSMLAEDVQPNRLESAKQAIRDTVEGFTSQRVGLVLYAGSTSIACPLTSDYDFLRYMLDQASPWAVEFGGTMLNDGVEKTLEQVFTDDRVGFQDIILITDGEDHGPDMQKVAARISEAQVGLLAIGLGDAENGAKIPEELEDGTMSFVQYKDEDVITKLDNQSLETLCSASENFTYFSAGTRPFYLADTYQDFAKNKQQQLSVGNDTFMIYKEASFFLMPLALILLVIPHLRIKTNSIAVILVVMAAMPNSSVYAQSKQFVSKYDMAIDHMKLEQMEEAQALLIELRSKPSDIPSVDAAVLLNLGICTDGLAKEMPTPQEQLDLAMSAQQYYLRAARMQPGYHRAAHQLQVLHGNILALREQIANEADDSQDMNQSMQKLIEDLEELKDKLISAREKVQQVNPPAPRRNRRHNDPPPPAAPEHAAAALANLKTQSNELKTSADQIHEDMKELHEVMYAMLRESAGLSVLDPSELDDSVDLNAPVDNAKIGEHVEVDELETIFEEPLKIMPKVPEQITVGSNQLNQWNTAFHSLRHYNIAAEHVQEILDLLANSNSSQDSDSEESEMDEWDDYEYDESDGESQMMSMAMEGDFNSSESMQQLPPPNFSPEDILQEEMASQQFRQKQQSKSKAASAVEKDW</sequence>
<feature type="domain" description="VWFA" evidence="7">
    <location>
        <begin position="84"/>
        <end position="259"/>
    </location>
</feature>
<dbReference type="PANTHER" id="PTHR22550:SF5">
    <property type="entry name" value="LEUCINE ZIPPER PROTEIN 4"/>
    <property type="match status" value="1"/>
</dbReference>
<feature type="compositionally biased region" description="Acidic residues" evidence="5">
    <location>
        <begin position="651"/>
        <end position="671"/>
    </location>
</feature>
<evidence type="ECO:0000313" key="8">
    <source>
        <dbReference type="EMBL" id="MBK1792555.1"/>
    </source>
</evidence>
<feature type="compositionally biased region" description="Low complexity" evidence="5">
    <location>
        <begin position="709"/>
        <end position="731"/>
    </location>
</feature>
<organism evidence="8 9">
    <name type="scientific">Persicirhabdus sediminis</name>
    <dbReference type="NCBI Taxonomy" id="454144"/>
    <lineage>
        <taxon>Bacteria</taxon>
        <taxon>Pseudomonadati</taxon>
        <taxon>Verrucomicrobiota</taxon>
        <taxon>Verrucomicrobiia</taxon>
        <taxon>Verrucomicrobiales</taxon>
        <taxon>Verrucomicrobiaceae</taxon>
        <taxon>Persicirhabdus</taxon>
    </lineage>
</organism>
<dbReference type="InterPro" id="IPR036465">
    <property type="entry name" value="vWFA_dom_sf"/>
</dbReference>
<proteinExistence type="predicted"/>
<dbReference type="EMBL" id="JAENIM010000046">
    <property type="protein sequence ID" value="MBK1792555.1"/>
    <property type="molecule type" value="Genomic_DNA"/>
</dbReference>
<keyword evidence="9" id="KW-1185">Reference proteome</keyword>
<keyword evidence="3 6" id="KW-1133">Transmembrane helix</keyword>
<dbReference type="PROSITE" id="PS50234">
    <property type="entry name" value="VWFA"/>
    <property type="match status" value="1"/>
</dbReference>
<evidence type="ECO:0000313" key="9">
    <source>
        <dbReference type="Proteomes" id="UP000624703"/>
    </source>
</evidence>
<feature type="region of interest" description="Disordered" evidence="5">
    <location>
        <begin position="488"/>
        <end position="515"/>
    </location>
</feature>
<keyword evidence="2 6" id="KW-0812">Transmembrane</keyword>
<evidence type="ECO:0000256" key="4">
    <source>
        <dbReference type="ARBA" id="ARBA00023136"/>
    </source>
</evidence>
<dbReference type="PANTHER" id="PTHR22550">
    <property type="entry name" value="SPORE GERMINATION PROTEIN"/>
    <property type="match status" value="1"/>
</dbReference>
<feature type="transmembrane region" description="Helical" evidence="6">
    <location>
        <begin position="12"/>
        <end position="29"/>
    </location>
</feature>